<name>A0A517M7F0_9BACT</name>
<dbReference type="EMBL" id="CP036261">
    <property type="protein sequence ID" value="QDS90809.1"/>
    <property type="molecule type" value="Genomic_DNA"/>
</dbReference>
<dbReference type="AlphaFoldDB" id="A0A517M7F0"/>
<gene>
    <name evidence="2" type="ORF">EC9_50260</name>
</gene>
<reference evidence="2 3" key="1">
    <citation type="submission" date="2019-02" db="EMBL/GenBank/DDBJ databases">
        <title>Deep-cultivation of Planctomycetes and their phenomic and genomic characterization uncovers novel biology.</title>
        <authorList>
            <person name="Wiegand S."/>
            <person name="Jogler M."/>
            <person name="Boedeker C."/>
            <person name="Pinto D."/>
            <person name="Vollmers J."/>
            <person name="Rivas-Marin E."/>
            <person name="Kohn T."/>
            <person name="Peeters S.H."/>
            <person name="Heuer A."/>
            <person name="Rast P."/>
            <person name="Oberbeckmann S."/>
            <person name="Bunk B."/>
            <person name="Jeske O."/>
            <person name="Meyerdierks A."/>
            <person name="Storesund J.E."/>
            <person name="Kallscheuer N."/>
            <person name="Luecker S."/>
            <person name="Lage O.M."/>
            <person name="Pohl T."/>
            <person name="Merkel B.J."/>
            <person name="Hornburger P."/>
            <person name="Mueller R.-W."/>
            <person name="Bruemmer F."/>
            <person name="Labrenz M."/>
            <person name="Spormann A.M."/>
            <person name="Op den Camp H."/>
            <person name="Overmann J."/>
            <person name="Amann R."/>
            <person name="Jetten M.S.M."/>
            <person name="Mascher T."/>
            <person name="Medema M.H."/>
            <person name="Devos D.P."/>
            <person name="Kaster A.-K."/>
            <person name="Ovreas L."/>
            <person name="Rohde M."/>
            <person name="Galperin M.Y."/>
            <person name="Jogler C."/>
        </authorList>
    </citation>
    <scope>NUCLEOTIDE SEQUENCE [LARGE SCALE GENOMIC DNA]</scope>
    <source>
        <strain evidence="2 3">EC9</strain>
    </source>
</reference>
<evidence type="ECO:0000256" key="1">
    <source>
        <dbReference type="SAM" id="MobiDB-lite"/>
    </source>
</evidence>
<protein>
    <submittedName>
        <fullName evidence="2">Uncharacterized protein</fullName>
    </submittedName>
</protein>
<sequence>MTKKQRIPHKFQPWIAVRKKYRLTDAQVQMARELGLSPKRFSNYADRKDQPWKLPLPEFIEALYEKQFGRVAPEVVQTIEAMAAEHQARREAKKLAKQEALAQEESQSEQTATDDAASPEADDQSM</sequence>
<dbReference type="Proteomes" id="UP000319557">
    <property type="component" value="Chromosome"/>
</dbReference>
<feature type="compositionally biased region" description="Basic and acidic residues" evidence="1">
    <location>
        <begin position="86"/>
        <end position="97"/>
    </location>
</feature>
<evidence type="ECO:0000313" key="2">
    <source>
        <dbReference type="EMBL" id="QDS90809.1"/>
    </source>
</evidence>
<dbReference type="KEGG" id="ruv:EC9_50260"/>
<proteinExistence type="predicted"/>
<feature type="region of interest" description="Disordered" evidence="1">
    <location>
        <begin position="86"/>
        <end position="126"/>
    </location>
</feature>
<accession>A0A517M7F0</accession>
<evidence type="ECO:0000313" key="3">
    <source>
        <dbReference type="Proteomes" id="UP000319557"/>
    </source>
</evidence>
<dbReference type="RefSeq" id="WP_145348561.1">
    <property type="nucleotide sequence ID" value="NZ_CP036261.1"/>
</dbReference>
<feature type="compositionally biased region" description="Low complexity" evidence="1">
    <location>
        <begin position="98"/>
        <end position="110"/>
    </location>
</feature>
<organism evidence="2 3">
    <name type="scientific">Rosistilla ulvae</name>
    <dbReference type="NCBI Taxonomy" id="1930277"/>
    <lineage>
        <taxon>Bacteria</taxon>
        <taxon>Pseudomonadati</taxon>
        <taxon>Planctomycetota</taxon>
        <taxon>Planctomycetia</taxon>
        <taxon>Pirellulales</taxon>
        <taxon>Pirellulaceae</taxon>
        <taxon>Rosistilla</taxon>
    </lineage>
</organism>
<dbReference type="OrthoDB" id="284171at2"/>
<keyword evidence="3" id="KW-1185">Reference proteome</keyword>